<dbReference type="EMBL" id="KQ085882">
    <property type="protein sequence ID" value="KLO20714.1"/>
    <property type="molecule type" value="Genomic_DNA"/>
</dbReference>
<dbReference type="STRING" id="27342.A0A0H2SA25"/>
<feature type="non-terminal residue" evidence="5">
    <location>
        <position position="1"/>
    </location>
</feature>
<reference evidence="5 6" key="1">
    <citation type="submission" date="2015-04" db="EMBL/GenBank/DDBJ databases">
        <title>Complete genome sequence of Schizopora paradoxa KUC8140, a cosmopolitan wood degrader in East Asia.</title>
        <authorList>
            <consortium name="DOE Joint Genome Institute"/>
            <person name="Min B."/>
            <person name="Park H."/>
            <person name="Jang Y."/>
            <person name="Kim J.-J."/>
            <person name="Kim K.H."/>
            <person name="Pangilinan J."/>
            <person name="Lipzen A."/>
            <person name="Riley R."/>
            <person name="Grigoriev I.V."/>
            <person name="Spatafora J.W."/>
            <person name="Choi I.-G."/>
        </authorList>
    </citation>
    <scope>NUCLEOTIDE SEQUENCE [LARGE SCALE GENOMIC DNA]</scope>
    <source>
        <strain evidence="5 6">KUC8140</strain>
    </source>
</reference>
<dbReference type="GO" id="GO:0005783">
    <property type="term" value="C:endoplasmic reticulum"/>
    <property type="evidence" value="ECO:0007669"/>
    <property type="project" value="TreeGrafter"/>
</dbReference>
<dbReference type="OrthoDB" id="410651at2759"/>
<organism evidence="5 6">
    <name type="scientific">Schizopora paradoxa</name>
    <dbReference type="NCBI Taxonomy" id="27342"/>
    <lineage>
        <taxon>Eukaryota</taxon>
        <taxon>Fungi</taxon>
        <taxon>Dikarya</taxon>
        <taxon>Basidiomycota</taxon>
        <taxon>Agaricomycotina</taxon>
        <taxon>Agaricomycetes</taxon>
        <taxon>Hymenochaetales</taxon>
        <taxon>Schizoporaceae</taxon>
        <taxon>Schizopora</taxon>
    </lineage>
</organism>
<dbReference type="InterPro" id="IPR001129">
    <property type="entry name" value="Membr-assoc_MAPEG"/>
</dbReference>
<protein>
    <submittedName>
        <fullName evidence="5">Membrane-associated proteins in eicosanoid and glutathione metabolism</fullName>
    </submittedName>
</protein>
<keyword evidence="3" id="KW-1133">Transmembrane helix</keyword>
<dbReference type="Proteomes" id="UP000053477">
    <property type="component" value="Unassembled WGS sequence"/>
</dbReference>
<comment type="subcellular location">
    <subcellularLocation>
        <location evidence="1">Membrane</location>
        <topology evidence="1">Multi-pass membrane protein</topology>
    </subcellularLocation>
</comment>
<dbReference type="GO" id="GO:0004364">
    <property type="term" value="F:glutathione transferase activity"/>
    <property type="evidence" value="ECO:0007669"/>
    <property type="project" value="TreeGrafter"/>
</dbReference>
<evidence type="ECO:0000313" key="5">
    <source>
        <dbReference type="EMBL" id="KLO20714.1"/>
    </source>
</evidence>
<dbReference type="SUPFAM" id="SSF161084">
    <property type="entry name" value="MAPEG domain-like"/>
    <property type="match status" value="1"/>
</dbReference>
<dbReference type="AlphaFoldDB" id="A0A0H2SA25"/>
<dbReference type="Gene3D" id="1.20.120.550">
    <property type="entry name" value="Membrane associated eicosanoid/glutathione metabolism-like domain"/>
    <property type="match status" value="1"/>
</dbReference>
<dbReference type="InterPro" id="IPR023352">
    <property type="entry name" value="MAPEG-like_dom_sf"/>
</dbReference>
<proteinExistence type="predicted"/>
<dbReference type="InterPro" id="IPR050997">
    <property type="entry name" value="MAPEG"/>
</dbReference>
<name>A0A0H2SA25_9AGAM</name>
<accession>A0A0H2SA25</accession>
<evidence type="ECO:0000256" key="4">
    <source>
        <dbReference type="ARBA" id="ARBA00023136"/>
    </source>
</evidence>
<gene>
    <name evidence="5" type="ORF">SCHPADRAFT_816103</name>
</gene>
<evidence type="ECO:0000313" key="6">
    <source>
        <dbReference type="Proteomes" id="UP000053477"/>
    </source>
</evidence>
<evidence type="ECO:0000256" key="1">
    <source>
        <dbReference type="ARBA" id="ARBA00004141"/>
    </source>
</evidence>
<dbReference type="PANTHER" id="PTHR10250">
    <property type="entry name" value="MICROSOMAL GLUTATHIONE S-TRANSFERASE"/>
    <property type="match status" value="1"/>
</dbReference>
<dbReference type="GO" id="GO:0004602">
    <property type="term" value="F:glutathione peroxidase activity"/>
    <property type="evidence" value="ECO:0007669"/>
    <property type="project" value="TreeGrafter"/>
</dbReference>
<dbReference type="GO" id="GO:0016020">
    <property type="term" value="C:membrane"/>
    <property type="evidence" value="ECO:0007669"/>
    <property type="project" value="UniProtKB-SubCell"/>
</dbReference>
<keyword evidence="4" id="KW-0472">Membrane</keyword>
<sequence length="115" mass="12488">RYSFVLAAVASTAWLNAWQTFKVGSARKAAQVKYPQLYAEKAEAEADPKKMTFNCVQRAHQNTLESQPTFLVGTLITGLKYPYLAAGLGGGWVLGRALYTIGYATGDPAQVRSLS</sequence>
<dbReference type="GO" id="GO:0005635">
    <property type="term" value="C:nuclear envelope"/>
    <property type="evidence" value="ECO:0007669"/>
    <property type="project" value="TreeGrafter"/>
</dbReference>
<dbReference type="Pfam" id="PF01124">
    <property type="entry name" value="MAPEG"/>
    <property type="match status" value="1"/>
</dbReference>
<evidence type="ECO:0000256" key="2">
    <source>
        <dbReference type="ARBA" id="ARBA00022692"/>
    </source>
</evidence>
<dbReference type="InParanoid" id="A0A0H2SA25"/>
<keyword evidence="6" id="KW-1185">Reference proteome</keyword>
<keyword evidence="2" id="KW-0812">Transmembrane</keyword>
<dbReference type="PANTHER" id="PTHR10250:SF26">
    <property type="entry name" value="GLUTATHIONE S-TRANSFERASE 3, MITOCHONDRIAL"/>
    <property type="match status" value="1"/>
</dbReference>
<evidence type="ECO:0000256" key="3">
    <source>
        <dbReference type="ARBA" id="ARBA00022989"/>
    </source>
</evidence>